<keyword evidence="3" id="KW-1185">Reference proteome</keyword>
<protein>
    <submittedName>
        <fullName evidence="2">Uncharacterized protein</fullName>
    </submittedName>
</protein>
<evidence type="ECO:0000313" key="3">
    <source>
        <dbReference type="Proteomes" id="UP000187203"/>
    </source>
</evidence>
<dbReference type="AlphaFoldDB" id="A0A1R3K9Z9"/>
<reference evidence="3" key="1">
    <citation type="submission" date="2013-09" db="EMBL/GenBank/DDBJ databases">
        <title>Corchorus olitorius genome sequencing.</title>
        <authorList>
            <person name="Alam M."/>
            <person name="Haque M.S."/>
            <person name="Islam M.S."/>
            <person name="Emdad E.M."/>
            <person name="Islam M.M."/>
            <person name="Ahmed B."/>
            <person name="Halim A."/>
            <person name="Hossen Q.M.M."/>
            <person name="Hossain M.Z."/>
            <person name="Ahmed R."/>
            <person name="Khan M.M."/>
            <person name="Islam R."/>
            <person name="Rashid M.M."/>
            <person name="Khan S.A."/>
            <person name="Rahman M.S."/>
            <person name="Alam M."/>
            <person name="Yahiya A.S."/>
            <person name="Khan M.S."/>
            <person name="Azam M.S."/>
            <person name="Haque T."/>
            <person name="Lashkar M.Z.H."/>
            <person name="Akhand A.I."/>
            <person name="Morshed G."/>
            <person name="Roy S."/>
            <person name="Uddin K.S."/>
            <person name="Rabeya T."/>
            <person name="Hossain A.S."/>
            <person name="Chowdhury A."/>
            <person name="Snigdha A.R."/>
            <person name="Mortoza M.S."/>
            <person name="Matin S.A."/>
            <person name="Hoque S.M.E."/>
            <person name="Islam M.K."/>
            <person name="Roy D.K."/>
            <person name="Haider R."/>
            <person name="Moosa M.M."/>
            <person name="Elias S.M."/>
            <person name="Hasan A.M."/>
            <person name="Jahan S."/>
            <person name="Shafiuddin M."/>
            <person name="Mahmood N."/>
            <person name="Shommy N.S."/>
        </authorList>
    </citation>
    <scope>NUCLEOTIDE SEQUENCE [LARGE SCALE GENOMIC DNA]</scope>
    <source>
        <strain evidence="3">cv. O-4</strain>
    </source>
</reference>
<dbReference type="EMBL" id="AWUE01014370">
    <property type="protein sequence ID" value="OMP03930.1"/>
    <property type="molecule type" value="Genomic_DNA"/>
</dbReference>
<comment type="caution">
    <text evidence="2">The sequence shown here is derived from an EMBL/GenBank/DDBJ whole genome shotgun (WGS) entry which is preliminary data.</text>
</comment>
<dbReference type="Proteomes" id="UP000187203">
    <property type="component" value="Unassembled WGS sequence"/>
</dbReference>
<accession>A0A1R3K9Z9</accession>
<name>A0A1R3K9Z9_9ROSI</name>
<sequence>MAIKLGMEPPAGRQSQPTHIPSQFPCWLNR</sequence>
<feature type="region of interest" description="Disordered" evidence="1">
    <location>
        <begin position="1"/>
        <end position="30"/>
    </location>
</feature>
<gene>
    <name evidence="2" type="ORF">COLO4_10094</name>
</gene>
<proteinExistence type="predicted"/>
<evidence type="ECO:0000256" key="1">
    <source>
        <dbReference type="SAM" id="MobiDB-lite"/>
    </source>
</evidence>
<evidence type="ECO:0000313" key="2">
    <source>
        <dbReference type="EMBL" id="OMP03930.1"/>
    </source>
</evidence>
<organism evidence="2 3">
    <name type="scientific">Corchorus olitorius</name>
    <dbReference type="NCBI Taxonomy" id="93759"/>
    <lineage>
        <taxon>Eukaryota</taxon>
        <taxon>Viridiplantae</taxon>
        <taxon>Streptophyta</taxon>
        <taxon>Embryophyta</taxon>
        <taxon>Tracheophyta</taxon>
        <taxon>Spermatophyta</taxon>
        <taxon>Magnoliopsida</taxon>
        <taxon>eudicotyledons</taxon>
        <taxon>Gunneridae</taxon>
        <taxon>Pentapetalae</taxon>
        <taxon>rosids</taxon>
        <taxon>malvids</taxon>
        <taxon>Malvales</taxon>
        <taxon>Malvaceae</taxon>
        <taxon>Grewioideae</taxon>
        <taxon>Apeibeae</taxon>
        <taxon>Corchorus</taxon>
    </lineage>
</organism>